<dbReference type="Proteomes" id="UP000829196">
    <property type="component" value="Unassembled WGS sequence"/>
</dbReference>
<proteinExistence type="predicted"/>
<accession>A0A8T3AW01</accession>
<keyword evidence="2" id="KW-1185">Reference proteome</keyword>
<comment type="caution">
    <text evidence="1">The sequence shown here is derived from an EMBL/GenBank/DDBJ whole genome shotgun (WGS) entry which is preliminary data.</text>
</comment>
<dbReference type="AlphaFoldDB" id="A0A8T3AW01"/>
<organism evidence="1 2">
    <name type="scientific">Dendrobium nobile</name>
    <name type="common">Orchid</name>
    <dbReference type="NCBI Taxonomy" id="94219"/>
    <lineage>
        <taxon>Eukaryota</taxon>
        <taxon>Viridiplantae</taxon>
        <taxon>Streptophyta</taxon>
        <taxon>Embryophyta</taxon>
        <taxon>Tracheophyta</taxon>
        <taxon>Spermatophyta</taxon>
        <taxon>Magnoliopsida</taxon>
        <taxon>Liliopsida</taxon>
        <taxon>Asparagales</taxon>
        <taxon>Orchidaceae</taxon>
        <taxon>Epidendroideae</taxon>
        <taxon>Malaxideae</taxon>
        <taxon>Dendrobiinae</taxon>
        <taxon>Dendrobium</taxon>
    </lineage>
</organism>
<evidence type="ECO:0000313" key="2">
    <source>
        <dbReference type="Proteomes" id="UP000829196"/>
    </source>
</evidence>
<sequence>MALSIALKYRRSESSALSGSLRRTLSLSRDPSRSYGRKQQELAGCEDNLLPSARGFFYSSVLFDCPLVDVPYEPYRKLRHFDRKQGLELAGCGVNFLPIRFFYKPLDFAPPTSSLPVRSEQTTGAPLAEETSYAYDERCREGSRCDAYDEADSLLKSYPRCLRRAGKSTATSRSVVGRETGAALATRWVIPRVLT</sequence>
<gene>
    <name evidence="1" type="ORF">KFK09_021506</name>
</gene>
<protein>
    <submittedName>
        <fullName evidence="1">Uncharacterized protein</fullName>
    </submittedName>
</protein>
<name>A0A8T3AW01_DENNO</name>
<reference evidence="1" key="1">
    <citation type="journal article" date="2022" name="Front. Genet.">
        <title>Chromosome-Scale Assembly of the Dendrobium nobile Genome Provides Insights Into the Molecular Mechanism of the Biosynthesis of the Medicinal Active Ingredient of Dendrobium.</title>
        <authorList>
            <person name="Xu Q."/>
            <person name="Niu S.-C."/>
            <person name="Li K.-L."/>
            <person name="Zheng P.-J."/>
            <person name="Zhang X.-J."/>
            <person name="Jia Y."/>
            <person name="Liu Y."/>
            <person name="Niu Y.-X."/>
            <person name="Yu L.-H."/>
            <person name="Chen D.-F."/>
            <person name="Zhang G.-Q."/>
        </authorList>
    </citation>
    <scope>NUCLEOTIDE SEQUENCE</scope>
    <source>
        <tissue evidence="1">Leaf</tissue>
    </source>
</reference>
<evidence type="ECO:0000313" key="1">
    <source>
        <dbReference type="EMBL" id="KAI0498265.1"/>
    </source>
</evidence>
<dbReference type="EMBL" id="JAGYWB010000015">
    <property type="protein sequence ID" value="KAI0498265.1"/>
    <property type="molecule type" value="Genomic_DNA"/>
</dbReference>